<dbReference type="SUPFAM" id="SSF53335">
    <property type="entry name" value="S-adenosyl-L-methionine-dependent methyltransferases"/>
    <property type="match status" value="1"/>
</dbReference>
<dbReference type="Gene3D" id="3.40.50.150">
    <property type="entry name" value="Vaccinia Virus protein VP39"/>
    <property type="match status" value="1"/>
</dbReference>
<sequence>MRKFNQQFIPNPKEKSFTLPNLPLDIEIGCGVGLHPVQYALKNSERYLVAIEHTREKFDKFLRRYVNHNSPTNLKPVHENGISWVTHLLPDESVDRFYFLYPNPNPKPSQQNKRFHAMPFMEKVISCLKPNGTIHMATNEEFYALECVEFMTKVWKLKCIKNEIYTQADGFIGRTHFERKYLERGGKAFDLIFKK</sequence>
<dbReference type="AlphaFoldDB" id="A0A1Y5F7G1"/>
<keyword evidence="5" id="KW-0808">Transferase</keyword>
<gene>
    <name evidence="8" type="ORF">A9Q84_11000</name>
</gene>
<evidence type="ECO:0000256" key="4">
    <source>
        <dbReference type="ARBA" id="ARBA00022603"/>
    </source>
</evidence>
<dbReference type="Proteomes" id="UP000196531">
    <property type="component" value="Unassembled WGS sequence"/>
</dbReference>
<dbReference type="Pfam" id="PF02390">
    <property type="entry name" value="Methyltransf_4"/>
    <property type="match status" value="1"/>
</dbReference>
<evidence type="ECO:0000256" key="5">
    <source>
        <dbReference type="ARBA" id="ARBA00022679"/>
    </source>
</evidence>
<reference evidence="9" key="1">
    <citation type="journal article" date="2017" name="Proc. Natl. Acad. Sci. U.S.A.">
        <title>Simulation of Deepwater Horizon oil plume reveals substrate specialization within a complex community of hydrocarbon-degraders.</title>
        <authorList>
            <person name="Hu P."/>
            <person name="Dubinsky E.A."/>
            <person name="Probst A.J."/>
            <person name="Wang J."/>
            <person name="Sieber C.M.K."/>
            <person name="Tom L.M."/>
            <person name="Gardinali P."/>
            <person name="Banfield J.F."/>
            <person name="Atlas R.M."/>
            <person name="Andersen G.L."/>
        </authorList>
    </citation>
    <scope>NUCLEOTIDE SEQUENCE [LARGE SCALE GENOMIC DNA]</scope>
</reference>
<dbReference type="EMBL" id="MAAO01000006">
    <property type="protein sequence ID" value="OUR96857.1"/>
    <property type="molecule type" value="Genomic_DNA"/>
</dbReference>
<dbReference type="InterPro" id="IPR003358">
    <property type="entry name" value="tRNA_(Gua-N-7)_MeTrfase_Trmb"/>
</dbReference>
<dbReference type="PANTHER" id="PTHR23417">
    <property type="entry name" value="3-DEOXY-D-MANNO-OCTULOSONIC-ACID TRANSFERASE/TRNA GUANINE-N 7 - -METHYLTRANSFERASE"/>
    <property type="match status" value="1"/>
</dbReference>
<evidence type="ECO:0000313" key="8">
    <source>
        <dbReference type="EMBL" id="OUR96857.1"/>
    </source>
</evidence>
<evidence type="ECO:0000256" key="1">
    <source>
        <dbReference type="ARBA" id="ARBA00000142"/>
    </source>
</evidence>
<comment type="caution">
    <text evidence="8">The sequence shown here is derived from an EMBL/GenBank/DDBJ whole genome shotgun (WGS) entry which is preliminary data.</text>
</comment>
<name>A0A1Y5F7G1_9BACT</name>
<dbReference type="GO" id="GO:0008176">
    <property type="term" value="F:tRNA (guanine(46)-N7)-methyltransferase activity"/>
    <property type="evidence" value="ECO:0007669"/>
    <property type="project" value="UniProtKB-EC"/>
</dbReference>
<evidence type="ECO:0000313" key="9">
    <source>
        <dbReference type="Proteomes" id="UP000196531"/>
    </source>
</evidence>
<dbReference type="PROSITE" id="PS51625">
    <property type="entry name" value="SAM_MT_TRMB"/>
    <property type="match status" value="1"/>
</dbReference>
<comment type="catalytic activity">
    <reaction evidence="1">
        <text>guanosine(46) in tRNA + S-adenosyl-L-methionine = N(7)-methylguanosine(46) in tRNA + S-adenosyl-L-homocysteine</text>
        <dbReference type="Rhea" id="RHEA:42708"/>
        <dbReference type="Rhea" id="RHEA-COMP:10188"/>
        <dbReference type="Rhea" id="RHEA-COMP:10189"/>
        <dbReference type="ChEBI" id="CHEBI:57856"/>
        <dbReference type="ChEBI" id="CHEBI:59789"/>
        <dbReference type="ChEBI" id="CHEBI:74269"/>
        <dbReference type="ChEBI" id="CHEBI:74480"/>
        <dbReference type="EC" id="2.1.1.33"/>
    </reaction>
</comment>
<evidence type="ECO:0000256" key="2">
    <source>
        <dbReference type="ARBA" id="ARBA00003015"/>
    </source>
</evidence>
<keyword evidence="7" id="KW-0819">tRNA processing</keyword>
<organism evidence="8 9">
    <name type="scientific">Halobacteriovorax marinus</name>
    <dbReference type="NCBI Taxonomy" id="97084"/>
    <lineage>
        <taxon>Bacteria</taxon>
        <taxon>Pseudomonadati</taxon>
        <taxon>Bdellovibrionota</taxon>
        <taxon>Bacteriovoracia</taxon>
        <taxon>Bacteriovoracales</taxon>
        <taxon>Halobacteriovoraceae</taxon>
        <taxon>Halobacteriovorax</taxon>
    </lineage>
</organism>
<dbReference type="EC" id="2.1.1.33" evidence="3"/>
<evidence type="ECO:0000256" key="3">
    <source>
        <dbReference type="ARBA" id="ARBA00011977"/>
    </source>
</evidence>
<evidence type="ECO:0000256" key="7">
    <source>
        <dbReference type="ARBA" id="ARBA00022694"/>
    </source>
</evidence>
<dbReference type="GO" id="GO:0043527">
    <property type="term" value="C:tRNA methyltransferase complex"/>
    <property type="evidence" value="ECO:0007669"/>
    <property type="project" value="TreeGrafter"/>
</dbReference>
<protein>
    <recommendedName>
        <fullName evidence="3">tRNA (guanine(46)-N(7))-methyltransferase</fullName>
        <ecNumber evidence="3">2.1.1.33</ecNumber>
    </recommendedName>
</protein>
<keyword evidence="6" id="KW-0949">S-adenosyl-L-methionine</keyword>
<comment type="function">
    <text evidence="2">Catalyzes the formation of N(7)-methylguanine at position 46 (m7G46) in tRNA.</text>
</comment>
<keyword evidence="4" id="KW-0489">Methyltransferase</keyword>
<dbReference type="InterPro" id="IPR029063">
    <property type="entry name" value="SAM-dependent_MTases_sf"/>
</dbReference>
<evidence type="ECO:0000256" key="6">
    <source>
        <dbReference type="ARBA" id="ARBA00022691"/>
    </source>
</evidence>
<dbReference type="PANTHER" id="PTHR23417:SF14">
    <property type="entry name" value="PENTACOTRIPEPTIDE-REPEAT REGION OF PRORP DOMAIN-CONTAINING PROTEIN"/>
    <property type="match status" value="1"/>
</dbReference>
<accession>A0A1Y5F7G1</accession>
<proteinExistence type="predicted"/>